<dbReference type="GO" id="GO:0004731">
    <property type="term" value="F:purine-nucleoside phosphorylase activity"/>
    <property type="evidence" value="ECO:0007669"/>
    <property type="project" value="InterPro"/>
</dbReference>
<dbReference type="GO" id="GO:0006152">
    <property type="term" value="P:purine nucleoside catabolic process"/>
    <property type="evidence" value="ECO:0007669"/>
    <property type="project" value="TreeGrafter"/>
</dbReference>
<keyword evidence="4" id="KW-0328">Glycosyltransferase</keyword>
<dbReference type="AlphaFoldDB" id="A0A401UB28"/>
<dbReference type="InterPro" id="IPR004402">
    <property type="entry name" value="DeoD-type"/>
</dbReference>
<evidence type="ECO:0000256" key="4">
    <source>
        <dbReference type="ARBA" id="ARBA00022676"/>
    </source>
</evidence>
<comment type="caution">
    <text evidence="8">The sequence shown here is derived from an EMBL/GenBank/DDBJ whole genome shotgun (WGS) entry which is preliminary data.</text>
</comment>
<dbReference type="NCBIfam" id="TIGR00107">
    <property type="entry name" value="deoD"/>
    <property type="match status" value="1"/>
</dbReference>
<comment type="catalytic activity">
    <reaction evidence="6">
        <text>uridine + phosphate = alpha-D-ribose 1-phosphate + uracil</text>
        <dbReference type="Rhea" id="RHEA:24388"/>
        <dbReference type="ChEBI" id="CHEBI:16704"/>
        <dbReference type="ChEBI" id="CHEBI:17568"/>
        <dbReference type="ChEBI" id="CHEBI:43474"/>
        <dbReference type="ChEBI" id="CHEBI:57720"/>
        <dbReference type="EC" id="2.4.2.3"/>
    </reaction>
</comment>
<reference evidence="8 9" key="1">
    <citation type="submission" date="2018-11" db="EMBL/GenBank/DDBJ databases">
        <title>Chryseotalea sanarue gen. nov., sp., nov., a member of the family Cytophagaceae, isolated from a brackish lake in Hamamatsu Japan.</title>
        <authorList>
            <person name="Maejima Y."/>
            <person name="Iino T."/>
            <person name="Muraguchi Y."/>
            <person name="Fukuda K."/>
            <person name="Ohkuma M."/>
            <person name="Moriuchi R."/>
            <person name="Dohra H."/>
            <person name="Kimbara K."/>
            <person name="Shintani M."/>
        </authorList>
    </citation>
    <scope>NUCLEOTIDE SEQUENCE [LARGE SCALE GENOMIC DNA]</scope>
    <source>
        <strain evidence="8 9">Ys</strain>
    </source>
</reference>
<dbReference type="InterPro" id="IPR018016">
    <property type="entry name" value="Nucleoside_phosphorylase_CS"/>
</dbReference>
<dbReference type="PANTHER" id="PTHR43691:SF11">
    <property type="entry name" value="FI09636P-RELATED"/>
    <property type="match status" value="1"/>
</dbReference>
<evidence type="ECO:0000256" key="6">
    <source>
        <dbReference type="ARBA" id="ARBA00048447"/>
    </source>
</evidence>
<dbReference type="SUPFAM" id="SSF53167">
    <property type="entry name" value="Purine and uridine phosphorylases"/>
    <property type="match status" value="1"/>
</dbReference>
<evidence type="ECO:0000256" key="1">
    <source>
        <dbReference type="ARBA" id="ARBA00010456"/>
    </source>
</evidence>
<evidence type="ECO:0000313" key="9">
    <source>
        <dbReference type="Proteomes" id="UP000288227"/>
    </source>
</evidence>
<keyword evidence="9" id="KW-1185">Reference proteome</keyword>
<evidence type="ECO:0000256" key="2">
    <source>
        <dbReference type="ARBA" id="ARBA00011888"/>
    </source>
</evidence>
<name>A0A401UB28_9BACT</name>
<evidence type="ECO:0000256" key="3">
    <source>
        <dbReference type="ARBA" id="ARBA00021980"/>
    </source>
</evidence>
<proteinExistence type="inferred from homology"/>
<dbReference type="OrthoDB" id="9782889at2"/>
<gene>
    <name evidence="8" type="ORF">SanaruYs_23520</name>
</gene>
<dbReference type="PROSITE" id="PS01232">
    <property type="entry name" value="PNP_UDP_1"/>
    <property type="match status" value="1"/>
</dbReference>
<dbReference type="EMBL" id="BHXQ01000004">
    <property type="protein sequence ID" value="GCC52116.1"/>
    <property type="molecule type" value="Genomic_DNA"/>
</dbReference>
<dbReference type="Pfam" id="PF01048">
    <property type="entry name" value="PNP_UDP_1"/>
    <property type="match status" value="1"/>
</dbReference>
<accession>A0A401UB28</accession>
<dbReference type="InterPro" id="IPR035994">
    <property type="entry name" value="Nucleoside_phosphorylase_sf"/>
</dbReference>
<sequence>MSLHLEAKLGEIAETVLITGDPLRARHFAKHLQNAFCYNHIRGMEGYTGLYKGKRISIQGTGMGIPSTALYLHELICDYNIKCVIRVGTAGALQPTLKLGQIVLAHQAMTDSGVVQHYHKTTGDYPEANQDLLQQARVCSKESGIVLHEGTIFSTDLFYAEESNRYQTMVSKGVLAIEMETSMVYAMAKYFSVKALSLLTISDHILSGEALAAEERELKTTEMLTLALEVALRNEHK</sequence>
<evidence type="ECO:0000313" key="8">
    <source>
        <dbReference type="EMBL" id="GCC52116.1"/>
    </source>
</evidence>
<dbReference type="EC" id="2.4.2.3" evidence="2"/>
<evidence type="ECO:0000259" key="7">
    <source>
        <dbReference type="Pfam" id="PF01048"/>
    </source>
</evidence>
<evidence type="ECO:0000256" key="5">
    <source>
        <dbReference type="ARBA" id="ARBA00022679"/>
    </source>
</evidence>
<dbReference type="CDD" id="cd09006">
    <property type="entry name" value="PNP_EcPNPI-like"/>
    <property type="match status" value="1"/>
</dbReference>
<comment type="similarity">
    <text evidence="1">Belongs to the PNP/UDP phosphorylase family.</text>
</comment>
<dbReference type="RefSeq" id="WP_127122763.1">
    <property type="nucleotide sequence ID" value="NZ_BHXQ01000004.1"/>
</dbReference>
<dbReference type="InterPro" id="IPR000845">
    <property type="entry name" value="Nucleoside_phosphorylase_d"/>
</dbReference>
<dbReference type="PANTHER" id="PTHR43691">
    <property type="entry name" value="URIDINE PHOSPHORYLASE"/>
    <property type="match status" value="1"/>
</dbReference>
<dbReference type="GO" id="GO:0005829">
    <property type="term" value="C:cytosol"/>
    <property type="evidence" value="ECO:0007669"/>
    <property type="project" value="TreeGrafter"/>
</dbReference>
<dbReference type="NCBIfam" id="NF004489">
    <property type="entry name" value="PRK05819.1"/>
    <property type="match status" value="1"/>
</dbReference>
<organism evidence="8 9">
    <name type="scientific">Chryseotalea sanaruensis</name>
    <dbReference type="NCBI Taxonomy" id="2482724"/>
    <lineage>
        <taxon>Bacteria</taxon>
        <taxon>Pseudomonadati</taxon>
        <taxon>Bacteroidota</taxon>
        <taxon>Cytophagia</taxon>
        <taxon>Cytophagales</taxon>
        <taxon>Chryseotaleaceae</taxon>
        <taxon>Chryseotalea</taxon>
    </lineage>
</organism>
<keyword evidence="5" id="KW-0808">Transferase</keyword>
<feature type="domain" description="Nucleoside phosphorylase" evidence="7">
    <location>
        <begin position="16"/>
        <end position="221"/>
    </location>
</feature>
<dbReference type="GO" id="GO:0004850">
    <property type="term" value="F:uridine phosphorylase activity"/>
    <property type="evidence" value="ECO:0007669"/>
    <property type="project" value="UniProtKB-EC"/>
</dbReference>
<protein>
    <recommendedName>
        <fullName evidence="3">Uridine phosphorylase</fullName>
        <ecNumber evidence="2">2.4.2.3</ecNumber>
    </recommendedName>
</protein>
<dbReference type="Gene3D" id="3.40.50.1580">
    <property type="entry name" value="Nucleoside phosphorylase domain"/>
    <property type="match status" value="1"/>
</dbReference>
<dbReference type="Proteomes" id="UP000288227">
    <property type="component" value="Unassembled WGS sequence"/>
</dbReference>